<dbReference type="EMBL" id="BLXT01005852">
    <property type="protein sequence ID" value="GFO26604.1"/>
    <property type="molecule type" value="Genomic_DNA"/>
</dbReference>
<evidence type="ECO:0000313" key="2">
    <source>
        <dbReference type="EMBL" id="GFO26604.1"/>
    </source>
</evidence>
<feature type="region of interest" description="Disordered" evidence="1">
    <location>
        <begin position="25"/>
        <end position="75"/>
    </location>
</feature>
<feature type="compositionally biased region" description="Polar residues" evidence="1">
    <location>
        <begin position="135"/>
        <end position="150"/>
    </location>
</feature>
<reference evidence="2 3" key="1">
    <citation type="journal article" date="2021" name="Elife">
        <title>Chloroplast acquisition without the gene transfer in kleptoplastic sea slugs, Plakobranchus ocellatus.</title>
        <authorList>
            <person name="Maeda T."/>
            <person name="Takahashi S."/>
            <person name="Yoshida T."/>
            <person name="Shimamura S."/>
            <person name="Takaki Y."/>
            <person name="Nagai Y."/>
            <person name="Toyoda A."/>
            <person name="Suzuki Y."/>
            <person name="Arimoto A."/>
            <person name="Ishii H."/>
            <person name="Satoh N."/>
            <person name="Nishiyama T."/>
            <person name="Hasebe M."/>
            <person name="Maruyama T."/>
            <person name="Minagawa J."/>
            <person name="Obokata J."/>
            <person name="Shigenobu S."/>
        </authorList>
    </citation>
    <scope>NUCLEOTIDE SEQUENCE [LARGE SCALE GENOMIC DNA]</scope>
</reference>
<sequence>MSYRSSCSINALSYRAIVTIRRRSKIGPRKSIPGLAKRPGAAATSLRGRSSKKSKTGMTASGAAQDTSDKPTTWAPMFSNSWTWMKDKMGIARGRVSKSLSNKSIPGPAKRSDSAASPPGDLSSRKPETDIDLTVSESGPSGATETTGSTAMKEKLGITSSTFV</sequence>
<feature type="compositionally biased region" description="Polar residues" evidence="1">
    <location>
        <begin position="56"/>
        <end position="66"/>
    </location>
</feature>
<protein>
    <submittedName>
        <fullName evidence="2">Uncharacterized protein</fullName>
    </submittedName>
</protein>
<keyword evidence="3" id="KW-1185">Reference proteome</keyword>
<proteinExistence type="predicted"/>
<dbReference type="AlphaFoldDB" id="A0AAV4C6C4"/>
<comment type="caution">
    <text evidence="2">The sequence shown here is derived from an EMBL/GenBank/DDBJ whole genome shotgun (WGS) entry which is preliminary data.</text>
</comment>
<evidence type="ECO:0000256" key="1">
    <source>
        <dbReference type="SAM" id="MobiDB-lite"/>
    </source>
</evidence>
<accession>A0AAV4C6C4</accession>
<feature type="region of interest" description="Disordered" evidence="1">
    <location>
        <begin position="95"/>
        <end position="164"/>
    </location>
</feature>
<name>A0AAV4C6C4_9GAST</name>
<gene>
    <name evidence="2" type="ORF">PoB_005310900</name>
</gene>
<evidence type="ECO:0000313" key="3">
    <source>
        <dbReference type="Proteomes" id="UP000735302"/>
    </source>
</evidence>
<organism evidence="2 3">
    <name type="scientific">Plakobranchus ocellatus</name>
    <dbReference type="NCBI Taxonomy" id="259542"/>
    <lineage>
        <taxon>Eukaryota</taxon>
        <taxon>Metazoa</taxon>
        <taxon>Spiralia</taxon>
        <taxon>Lophotrochozoa</taxon>
        <taxon>Mollusca</taxon>
        <taxon>Gastropoda</taxon>
        <taxon>Heterobranchia</taxon>
        <taxon>Euthyneura</taxon>
        <taxon>Panpulmonata</taxon>
        <taxon>Sacoglossa</taxon>
        <taxon>Placobranchoidea</taxon>
        <taxon>Plakobranchidae</taxon>
        <taxon>Plakobranchus</taxon>
    </lineage>
</organism>
<dbReference type="Proteomes" id="UP000735302">
    <property type="component" value="Unassembled WGS sequence"/>
</dbReference>